<feature type="domain" description="DhaK" evidence="6">
    <location>
        <begin position="6"/>
        <end position="327"/>
    </location>
</feature>
<feature type="domain" description="DhaL" evidence="5">
    <location>
        <begin position="351"/>
        <end position="548"/>
    </location>
</feature>
<dbReference type="GO" id="GO:0047324">
    <property type="term" value="F:phosphoenolpyruvate-glycerone phosphotransferase activity"/>
    <property type="evidence" value="ECO:0007669"/>
    <property type="project" value="UniProtKB-EC"/>
</dbReference>
<evidence type="ECO:0000256" key="3">
    <source>
        <dbReference type="ARBA" id="ARBA00022777"/>
    </source>
</evidence>
<protein>
    <submittedName>
        <fullName evidence="7">Dihydroxyacetone kinase subunit DhaK</fullName>
        <ecNumber evidence="7">2.7.1.121</ecNumber>
    </submittedName>
</protein>
<organism evidence="7 8">
    <name type="scientific">Streptomyces olivaceus</name>
    <dbReference type="NCBI Taxonomy" id="47716"/>
    <lineage>
        <taxon>Bacteria</taxon>
        <taxon>Bacillati</taxon>
        <taxon>Actinomycetota</taxon>
        <taxon>Actinomycetes</taxon>
        <taxon>Kitasatosporales</taxon>
        <taxon>Streptomycetaceae</taxon>
        <taxon>Streptomyces</taxon>
    </lineage>
</organism>
<name>A0ABS7WF58_STROV</name>
<dbReference type="PANTHER" id="PTHR28629">
    <property type="entry name" value="TRIOKINASE/FMN CYCLASE"/>
    <property type="match status" value="1"/>
</dbReference>
<evidence type="ECO:0000313" key="8">
    <source>
        <dbReference type="Proteomes" id="UP000758701"/>
    </source>
</evidence>
<evidence type="ECO:0000259" key="5">
    <source>
        <dbReference type="PROSITE" id="PS51480"/>
    </source>
</evidence>
<dbReference type="Proteomes" id="UP000758701">
    <property type="component" value="Unassembled WGS sequence"/>
</dbReference>
<proteinExistence type="predicted"/>
<dbReference type="Pfam" id="PF02734">
    <property type="entry name" value="Dak2"/>
    <property type="match status" value="1"/>
</dbReference>
<evidence type="ECO:0000313" key="7">
    <source>
        <dbReference type="EMBL" id="MBZ6156274.1"/>
    </source>
</evidence>
<sequence>MSYLLPETDPVLASCRGLVTAHPDLLTLSQDPLYVRALDPSPDRRVALVSGGGSGHEPLHAGLLGRGGLDAVAPGRVFASPHNRQIVAASRSTLRAGGVLHIVKNYTGDRINFGVAAERLRADGIPVEQVLVTDDVATSAAGAGRRGTAATVVVEKILGAAADQGAGLEELAALGREVVDRSRSLAVCTRAHTSPSTLQPAFDLAPAHADYGVGIHGERGSRSIPLPRVEDLVRRMLSDLCTAVPDTPEGVLLVVNGLGATSLLELQAVTAIAAAQLGARGHHVAAALTGTHVGALDMAGLSLTLTALRPGWLTLWQADAHTPLTTWPRTAALPRTHITPPDLLDRPAAPQGSSALLDRYAAIVSQVRDSLTALDQLAGDGDFGDNLASGLARAKTRARETDEDGMTAASHVFLNEVGGTSGPLLGLLFQHLAAATAACPDGQRPAVPALAEALAAGCAAIRRVGGAGSGDRTLVDALLPAAQSLRDADKRARERAVTDAALAAVEGARGTAGMLGARGRSSYIGARALGIPDPGAVGVALLLIAAADVYEPRSATALPAPGHLTRHTPSTPAA</sequence>
<reference evidence="7 8" key="1">
    <citation type="submission" date="2021-06" db="EMBL/GenBank/DDBJ databases">
        <title>Ecological speciation of a Streptomyces species isolated from different habitats and geographic origins.</title>
        <authorList>
            <person name="Wang J."/>
        </authorList>
    </citation>
    <scope>NUCLEOTIDE SEQUENCE [LARGE SCALE GENOMIC DNA]</scope>
    <source>
        <strain evidence="7 8">FXJ8.012</strain>
    </source>
</reference>
<evidence type="ECO:0000256" key="4">
    <source>
        <dbReference type="ARBA" id="ARBA00022840"/>
    </source>
</evidence>
<keyword evidence="8" id="KW-1185">Reference proteome</keyword>
<evidence type="ECO:0000259" key="6">
    <source>
        <dbReference type="PROSITE" id="PS51481"/>
    </source>
</evidence>
<gene>
    <name evidence="7" type="ORF">KVH32_34725</name>
</gene>
<keyword evidence="3 7" id="KW-0418">Kinase</keyword>
<dbReference type="PROSITE" id="PS51480">
    <property type="entry name" value="DHAL"/>
    <property type="match status" value="1"/>
</dbReference>
<comment type="caution">
    <text evidence="7">The sequence shown here is derived from an EMBL/GenBank/DDBJ whole genome shotgun (WGS) entry which is preliminary data.</text>
</comment>
<dbReference type="SUPFAM" id="SSF82549">
    <property type="entry name" value="DAK1/DegV-like"/>
    <property type="match status" value="1"/>
</dbReference>
<dbReference type="Gene3D" id="3.40.50.10440">
    <property type="entry name" value="Dihydroxyacetone kinase, domain 1"/>
    <property type="match status" value="1"/>
</dbReference>
<dbReference type="InterPro" id="IPR036117">
    <property type="entry name" value="DhaL_dom_sf"/>
</dbReference>
<dbReference type="InterPro" id="IPR050861">
    <property type="entry name" value="Dihydroxyacetone_Kinase"/>
</dbReference>
<dbReference type="EMBL" id="JAHSTP010000025">
    <property type="protein sequence ID" value="MBZ6156274.1"/>
    <property type="molecule type" value="Genomic_DNA"/>
</dbReference>
<dbReference type="PANTHER" id="PTHR28629:SF4">
    <property type="entry name" value="TRIOKINASE_FMN CYCLASE"/>
    <property type="match status" value="1"/>
</dbReference>
<dbReference type="InterPro" id="IPR004006">
    <property type="entry name" value="DhaK_dom"/>
</dbReference>
<dbReference type="SMART" id="SM01120">
    <property type="entry name" value="Dak2"/>
    <property type="match status" value="1"/>
</dbReference>
<keyword evidence="1 7" id="KW-0808">Transferase</keyword>
<dbReference type="Gene3D" id="3.30.1180.20">
    <property type="entry name" value="Dihydroxyacetone kinase, domain 2"/>
    <property type="match status" value="1"/>
</dbReference>
<keyword evidence="2" id="KW-0547">Nucleotide-binding</keyword>
<dbReference type="InterPro" id="IPR004007">
    <property type="entry name" value="DhaL_dom"/>
</dbReference>
<dbReference type="Gene3D" id="1.25.40.340">
    <property type="match status" value="1"/>
</dbReference>
<dbReference type="EC" id="2.7.1.121" evidence="7"/>
<dbReference type="PROSITE" id="PS51481">
    <property type="entry name" value="DHAK"/>
    <property type="match status" value="1"/>
</dbReference>
<dbReference type="Pfam" id="PF02733">
    <property type="entry name" value="Dak1"/>
    <property type="match status" value="1"/>
</dbReference>
<accession>A0ABS7WF58</accession>
<evidence type="ECO:0000256" key="1">
    <source>
        <dbReference type="ARBA" id="ARBA00022679"/>
    </source>
</evidence>
<keyword evidence="4" id="KW-0067">ATP-binding</keyword>
<dbReference type="SUPFAM" id="SSF101473">
    <property type="entry name" value="DhaL-like"/>
    <property type="match status" value="1"/>
</dbReference>
<evidence type="ECO:0000256" key="2">
    <source>
        <dbReference type="ARBA" id="ARBA00022741"/>
    </source>
</evidence>